<keyword evidence="4" id="KW-1185">Reference proteome</keyword>
<evidence type="ECO:0000313" key="4">
    <source>
        <dbReference type="Proteomes" id="UP000198897"/>
    </source>
</evidence>
<dbReference type="OrthoDB" id="9809746at2"/>
<accession>A0A1I2SK10</accession>
<organism evidence="3 4">
    <name type="scientific">Halobacillus alkaliphilus</name>
    <dbReference type="NCBI Taxonomy" id="396056"/>
    <lineage>
        <taxon>Bacteria</taxon>
        <taxon>Bacillati</taxon>
        <taxon>Bacillota</taxon>
        <taxon>Bacilli</taxon>
        <taxon>Bacillales</taxon>
        <taxon>Bacillaceae</taxon>
        <taxon>Halobacillus</taxon>
    </lineage>
</organism>
<dbReference type="PANTHER" id="PTHR42852">
    <property type="entry name" value="THIOL:DISULFIDE INTERCHANGE PROTEIN DSBE"/>
    <property type="match status" value="1"/>
</dbReference>
<dbReference type="InterPro" id="IPR036249">
    <property type="entry name" value="Thioredoxin-like_sf"/>
</dbReference>
<dbReference type="SUPFAM" id="SSF52833">
    <property type="entry name" value="Thioredoxin-like"/>
    <property type="match status" value="1"/>
</dbReference>
<dbReference type="Proteomes" id="UP000198897">
    <property type="component" value="Unassembled WGS sequence"/>
</dbReference>
<dbReference type="RefSeq" id="WP_089754317.1">
    <property type="nucleotide sequence ID" value="NZ_FOOG01000052.1"/>
</dbReference>
<dbReference type="InterPro" id="IPR000866">
    <property type="entry name" value="AhpC/TSA"/>
</dbReference>
<proteinExistence type="predicted"/>
<dbReference type="EMBL" id="FOOG01000052">
    <property type="protein sequence ID" value="SFG52833.1"/>
    <property type="molecule type" value="Genomic_DNA"/>
</dbReference>
<feature type="domain" description="Thioredoxin" evidence="2">
    <location>
        <begin position="4"/>
        <end position="165"/>
    </location>
</feature>
<dbReference type="GO" id="GO:0016491">
    <property type="term" value="F:oxidoreductase activity"/>
    <property type="evidence" value="ECO:0007669"/>
    <property type="project" value="InterPro"/>
</dbReference>
<name>A0A1I2SK10_9BACI</name>
<gene>
    <name evidence="3" type="ORF">SAMN05216353_1526</name>
</gene>
<protein>
    <submittedName>
        <fullName evidence="3">Peroxiredoxin</fullName>
    </submittedName>
</protein>
<reference evidence="4" key="1">
    <citation type="submission" date="2016-10" db="EMBL/GenBank/DDBJ databases">
        <authorList>
            <person name="Varghese N."/>
            <person name="Submissions S."/>
        </authorList>
    </citation>
    <scope>NUCLEOTIDE SEQUENCE [LARGE SCALE GENOMIC DNA]</scope>
    <source>
        <strain evidence="4">FP5</strain>
    </source>
</reference>
<dbReference type="PANTHER" id="PTHR42852:SF13">
    <property type="entry name" value="PROTEIN DIPZ"/>
    <property type="match status" value="1"/>
</dbReference>
<dbReference type="AlphaFoldDB" id="A0A1I2SK10"/>
<keyword evidence="1" id="KW-1015">Disulfide bond</keyword>
<evidence type="ECO:0000259" key="2">
    <source>
        <dbReference type="PROSITE" id="PS51352"/>
    </source>
</evidence>
<dbReference type="PROSITE" id="PS51352">
    <property type="entry name" value="THIOREDOXIN_2"/>
    <property type="match status" value="1"/>
</dbReference>
<evidence type="ECO:0000256" key="1">
    <source>
        <dbReference type="ARBA" id="ARBA00023157"/>
    </source>
</evidence>
<dbReference type="Pfam" id="PF00578">
    <property type="entry name" value="AhpC-TSA"/>
    <property type="match status" value="1"/>
</dbReference>
<sequence>MTTFKLNQAAPDFTLPTVSEEVYNFSEILKEKNDQWHLIIYFRGSWCPACMSELQELEESKGYFEKQNIHLTTITHDSKEDLEKMVEEHEFTFPVLIDEDLAFLKAYGVHYHDEQAPYEDHGTHGDPAYFLTDEAGKVLYQQRQTSPFGRPHPNELRKIIQYIKKNLK</sequence>
<dbReference type="GO" id="GO:0016209">
    <property type="term" value="F:antioxidant activity"/>
    <property type="evidence" value="ECO:0007669"/>
    <property type="project" value="InterPro"/>
</dbReference>
<dbReference type="InterPro" id="IPR050553">
    <property type="entry name" value="Thioredoxin_ResA/DsbE_sf"/>
</dbReference>
<evidence type="ECO:0000313" key="3">
    <source>
        <dbReference type="EMBL" id="SFG52833.1"/>
    </source>
</evidence>
<dbReference type="Gene3D" id="3.40.30.10">
    <property type="entry name" value="Glutaredoxin"/>
    <property type="match status" value="1"/>
</dbReference>
<dbReference type="InterPro" id="IPR013766">
    <property type="entry name" value="Thioredoxin_domain"/>
</dbReference>